<proteinExistence type="predicted"/>
<dbReference type="RefSeq" id="WP_110668246.1">
    <property type="nucleotide sequence ID" value="NZ_PYBW01000032.1"/>
</dbReference>
<dbReference type="SUPFAM" id="SSF51735">
    <property type="entry name" value="NAD(P)-binding Rossmann-fold domains"/>
    <property type="match status" value="1"/>
</dbReference>
<protein>
    <submittedName>
        <fullName evidence="2">GDP-mannose 4,6-dehydratase</fullName>
    </submittedName>
</protein>
<feature type="domain" description="NAD-dependent epimerase/dehydratase" evidence="1">
    <location>
        <begin position="3"/>
        <end position="233"/>
    </location>
</feature>
<dbReference type="InterPro" id="IPR050177">
    <property type="entry name" value="Lipid_A_modif_metabolic_enz"/>
</dbReference>
<sequence length="313" mass="32755">MRVVVTGGAGFVGAHLVAALLGRPEVTEVRVVDDFSTGRKTHLAELEVNLFEGSVLDPALLDEALDGAQAVVHLAARPPRRALRGPTGGAAAVRPDRPADVPADHLVNATGTLQVLEAARRAGHLPVVAASAVTDAALGPDAERTPYAVGALAAEGYLTAYQHCYGLRVLTLRLRDVFGPFQPAGPRGPAVVPAFVAAALAGEPLVVHGDGRQRRDFTYVGTVAQVLCAAVLRRLTVPGPVDLACGTRVSVLELAAELGRALGRPLPLVHAEPQAERTRPLPDPGPLRALLPGLRPVPLRVGLERTLAWSRAR</sequence>
<dbReference type="AlphaFoldDB" id="A0A2V4PEX1"/>
<dbReference type="PANTHER" id="PTHR43245">
    <property type="entry name" value="BIFUNCTIONAL POLYMYXIN RESISTANCE PROTEIN ARNA"/>
    <property type="match status" value="1"/>
</dbReference>
<dbReference type="Pfam" id="PF01370">
    <property type="entry name" value="Epimerase"/>
    <property type="match status" value="1"/>
</dbReference>
<dbReference type="Proteomes" id="UP000248039">
    <property type="component" value="Unassembled WGS sequence"/>
</dbReference>
<accession>A0A2V4PEX1</accession>
<dbReference type="InterPro" id="IPR001509">
    <property type="entry name" value="Epimerase_deHydtase"/>
</dbReference>
<dbReference type="PANTHER" id="PTHR43245:SF53">
    <property type="entry name" value="EPIMERASE-RELATED"/>
    <property type="match status" value="1"/>
</dbReference>
<organism evidence="2 3">
    <name type="scientific">Streptomyces tateyamensis</name>
    <dbReference type="NCBI Taxonomy" id="565073"/>
    <lineage>
        <taxon>Bacteria</taxon>
        <taxon>Bacillati</taxon>
        <taxon>Actinomycetota</taxon>
        <taxon>Actinomycetes</taxon>
        <taxon>Kitasatosporales</taxon>
        <taxon>Streptomycetaceae</taxon>
        <taxon>Streptomyces</taxon>
    </lineage>
</organism>
<dbReference type="InterPro" id="IPR036291">
    <property type="entry name" value="NAD(P)-bd_dom_sf"/>
</dbReference>
<reference evidence="2 3" key="1">
    <citation type="submission" date="2018-03" db="EMBL/GenBank/DDBJ databases">
        <title>Bioinformatic expansion and discovery of thiopeptide antibiotics.</title>
        <authorList>
            <person name="Schwalen C.J."/>
            <person name="Hudson G.A."/>
            <person name="Mitchell D.A."/>
        </authorList>
    </citation>
    <scope>NUCLEOTIDE SEQUENCE [LARGE SCALE GENOMIC DNA]</scope>
    <source>
        <strain evidence="2 3">ATCC 21389</strain>
    </source>
</reference>
<comment type="caution">
    <text evidence="2">The sequence shown here is derived from an EMBL/GenBank/DDBJ whole genome shotgun (WGS) entry which is preliminary data.</text>
</comment>
<evidence type="ECO:0000313" key="2">
    <source>
        <dbReference type="EMBL" id="PYC82170.1"/>
    </source>
</evidence>
<evidence type="ECO:0000313" key="3">
    <source>
        <dbReference type="Proteomes" id="UP000248039"/>
    </source>
</evidence>
<gene>
    <name evidence="2" type="ORF">C7C46_10675</name>
</gene>
<name>A0A2V4PEX1_9ACTN</name>
<keyword evidence="3" id="KW-1185">Reference proteome</keyword>
<evidence type="ECO:0000259" key="1">
    <source>
        <dbReference type="Pfam" id="PF01370"/>
    </source>
</evidence>
<dbReference type="Gene3D" id="3.40.50.720">
    <property type="entry name" value="NAD(P)-binding Rossmann-like Domain"/>
    <property type="match status" value="1"/>
</dbReference>
<dbReference type="EMBL" id="PYBW01000032">
    <property type="protein sequence ID" value="PYC82170.1"/>
    <property type="molecule type" value="Genomic_DNA"/>
</dbReference>
<dbReference type="OrthoDB" id="9801785at2"/>